<organism evidence="2 3">
    <name type="scientific">Cochliobolus sativus</name>
    <name type="common">Common root rot and spot blotch fungus</name>
    <name type="synonym">Bipolaris sorokiniana</name>
    <dbReference type="NCBI Taxonomy" id="45130"/>
    <lineage>
        <taxon>Eukaryota</taxon>
        <taxon>Fungi</taxon>
        <taxon>Dikarya</taxon>
        <taxon>Ascomycota</taxon>
        <taxon>Pezizomycotina</taxon>
        <taxon>Dothideomycetes</taxon>
        <taxon>Pleosporomycetidae</taxon>
        <taxon>Pleosporales</taxon>
        <taxon>Pleosporineae</taxon>
        <taxon>Pleosporaceae</taxon>
        <taxon>Bipolaris</taxon>
    </lineage>
</organism>
<feature type="signal peptide" evidence="1">
    <location>
        <begin position="1"/>
        <end position="19"/>
    </location>
</feature>
<dbReference type="AlphaFoldDB" id="A0A8H6DZA1"/>
<accession>A0A8H6DZA1</accession>
<evidence type="ECO:0000313" key="3">
    <source>
        <dbReference type="Proteomes" id="UP000624244"/>
    </source>
</evidence>
<dbReference type="EMBL" id="WNKQ01000002">
    <property type="protein sequence ID" value="KAF5853128.1"/>
    <property type="molecule type" value="Genomic_DNA"/>
</dbReference>
<evidence type="ECO:0000313" key="2">
    <source>
        <dbReference type="EMBL" id="KAF5853128.1"/>
    </source>
</evidence>
<name>A0A8H6DZA1_COCSA</name>
<gene>
    <name evidence="2" type="ORF">GGP41_001705</name>
</gene>
<comment type="caution">
    <text evidence="2">The sequence shown here is derived from an EMBL/GenBank/DDBJ whole genome shotgun (WGS) entry which is preliminary data.</text>
</comment>
<protein>
    <submittedName>
        <fullName evidence="2">Uncharacterized protein</fullName>
    </submittedName>
</protein>
<reference evidence="2" key="1">
    <citation type="submission" date="2019-11" db="EMBL/GenBank/DDBJ databases">
        <title>Bipolaris sorokiniana Genome sequencing.</title>
        <authorList>
            <person name="Wang H."/>
        </authorList>
    </citation>
    <scope>NUCLEOTIDE SEQUENCE</scope>
</reference>
<feature type="chain" id="PRO_5034060100" evidence="1">
    <location>
        <begin position="20"/>
        <end position="245"/>
    </location>
</feature>
<proteinExistence type="predicted"/>
<keyword evidence="1" id="KW-0732">Signal</keyword>
<dbReference type="Proteomes" id="UP000624244">
    <property type="component" value="Unassembled WGS sequence"/>
</dbReference>
<evidence type="ECO:0000256" key="1">
    <source>
        <dbReference type="SAM" id="SignalP"/>
    </source>
</evidence>
<sequence length="245" mass="26347">MHAFYFTIMLAGLQKYAQAATVGDLAVEFNAAALSLKDGIVAEAAPDNGVAVRIGTQEKMPGTYTLVISKNGTKCDSPSSMCIMQPGLISSSLQTMVDGKMVFELVDPNKPAAQAPSVAKLSVEKLPLMQGSTQVLLNTTDGQPENVADLLTGSWSNTHTVARKVLSASKTQSTSGGLLDWFTIPSKTVEARSRRTRRPKKPARNITFDFLNNDNKDEEEKNYGVMLQTSSFGWAAAFLAVLVIV</sequence>